<protein>
    <submittedName>
        <fullName evidence="1">Uncharacterized protein</fullName>
    </submittedName>
</protein>
<proteinExistence type="predicted"/>
<dbReference type="Proteomes" id="UP001295794">
    <property type="component" value="Unassembled WGS sequence"/>
</dbReference>
<keyword evidence="2" id="KW-1185">Reference proteome</keyword>
<accession>A0AAD2H1L1</accession>
<comment type="caution">
    <text evidence="1">The sequence shown here is derived from an EMBL/GenBank/DDBJ whole genome shotgun (WGS) entry which is preliminary data.</text>
</comment>
<gene>
    <name evidence="1" type="ORF">MYCIT1_LOCUS9045</name>
</gene>
<organism evidence="1 2">
    <name type="scientific">Mycena citricolor</name>
    <dbReference type="NCBI Taxonomy" id="2018698"/>
    <lineage>
        <taxon>Eukaryota</taxon>
        <taxon>Fungi</taxon>
        <taxon>Dikarya</taxon>
        <taxon>Basidiomycota</taxon>
        <taxon>Agaricomycotina</taxon>
        <taxon>Agaricomycetes</taxon>
        <taxon>Agaricomycetidae</taxon>
        <taxon>Agaricales</taxon>
        <taxon>Marasmiineae</taxon>
        <taxon>Mycenaceae</taxon>
        <taxon>Mycena</taxon>
    </lineage>
</organism>
<name>A0AAD2H1L1_9AGAR</name>
<dbReference type="AlphaFoldDB" id="A0AAD2H1L1"/>
<reference evidence="1" key="1">
    <citation type="submission" date="2023-11" db="EMBL/GenBank/DDBJ databases">
        <authorList>
            <person name="De Vega J J."/>
            <person name="De Vega J J."/>
        </authorList>
    </citation>
    <scope>NUCLEOTIDE SEQUENCE</scope>
</reference>
<sequence length="151" mass="17061">MIVASKCGRVAAGNQLESYLISMEIRSTDCHSLSSVKADKQPVPLSRWAPIALALSWTPRFIILRDHGKSADTSPTTTSHPHHDLTETRDRLGKFGTLRDDLDIYWRDATPERPGYQFNAPGVSQLSCYLETVTHDQRCMWIRVDIFRGGF</sequence>
<evidence type="ECO:0000313" key="2">
    <source>
        <dbReference type="Proteomes" id="UP001295794"/>
    </source>
</evidence>
<dbReference type="EMBL" id="CAVNYO010000111">
    <property type="protein sequence ID" value="CAK5266970.1"/>
    <property type="molecule type" value="Genomic_DNA"/>
</dbReference>
<evidence type="ECO:0000313" key="1">
    <source>
        <dbReference type="EMBL" id="CAK5266970.1"/>
    </source>
</evidence>